<dbReference type="SUPFAM" id="SSF82771">
    <property type="entry name" value="GIY-YIG endonuclease"/>
    <property type="match status" value="1"/>
</dbReference>
<dbReference type="EMBL" id="CP045809">
    <property type="protein sequence ID" value="QHN35716.1"/>
    <property type="molecule type" value="Genomic_DNA"/>
</dbReference>
<dbReference type="InterPro" id="IPR047296">
    <property type="entry name" value="GIY-YIG_UvrC_Cho"/>
</dbReference>
<dbReference type="PROSITE" id="PS50164">
    <property type="entry name" value="GIY_YIG"/>
    <property type="match status" value="1"/>
</dbReference>
<dbReference type="InterPro" id="IPR000305">
    <property type="entry name" value="GIY-YIG_endonuc"/>
</dbReference>
<dbReference type="InterPro" id="IPR035901">
    <property type="entry name" value="GIY-YIG_endonuc_sf"/>
</dbReference>
<evidence type="ECO:0000313" key="2">
    <source>
        <dbReference type="EMBL" id="QHN35716.1"/>
    </source>
</evidence>
<dbReference type="Pfam" id="PF00929">
    <property type="entry name" value="RNase_T"/>
    <property type="match status" value="1"/>
</dbReference>
<dbReference type="NCBIfam" id="NF005905">
    <property type="entry name" value="PRK07883.1-3"/>
    <property type="match status" value="1"/>
</dbReference>
<keyword evidence="2" id="KW-0540">Nuclease</keyword>
<organism evidence="2 3">
    <name type="scientific">Gordonia pseudamarae</name>
    <dbReference type="NCBI Taxonomy" id="2831662"/>
    <lineage>
        <taxon>Bacteria</taxon>
        <taxon>Bacillati</taxon>
        <taxon>Actinomycetota</taxon>
        <taxon>Actinomycetes</taxon>
        <taxon>Mycobacteriales</taxon>
        <taxon>Gordoniaceae</taxon>
        <taxon>Gordonia</taxon>
    </lineage>
</organism>
<dbReference type="NCBIfam" id="TIGR00573">
    <property type="entry name" value="dnaq"/>
    <property type="match status" value="1"/>
</dbReference>
<keyword evidence="3" id="KW-1185">Reference proteome</keyword>
<name>A0ABX6IJA1_9ACTN</name>
<gene>
    <name evidence="2" type="ORF">GII31_13380</name>
</gene>
<dbReference type="InterPro" id="IPR006054">
    <property type="entry name" value="DnaQ"/>
</dbReference>
<dbReference type="InterPro" id="IPR050066">
    <property type="entry name" value="UvrABC_protein_C"/>
</dbReference>
<dbReference type="SMART" id="SM00465">
    <property type="entry name" value="GIYc"/>
    <property type="match status" value="1"/>
</dbReference>
<dbReference type="SUPFAM" id="SSF53098">
    <property type="entry name" value="Ribonuclease H-like"/>
    <property type="match status" value="1"/>
</dbReference>
<evidence type="ECO:0000259" key="1">
    <source>
        <dbReference type="PROSITE" id="PS50164"/>
    </source>
</evidence>
<reference evidence="2" key="1">
    <citation type="journal article" date="2021" name="Nat. Microbiol.">
        <title>Cocultivation of an ultrasmall environmental parasitic bacterium with lytic ability against bacteria associated with wastewater foams.</title>
        <authorList>
            <person name="Batinovic S."/>
            <person name="Rose J.J.A."/>
            <person name="Ratcliffe J."/>
            <person name="Seviour R.J."/>
            <person name="Petrovski S."/>
        </authorList>
    </citation>
    <scope>NUCLEOTIDE SEQUENCE</scope>
    <source>
        <strain evidence="2">CON9</strain>
    </source>
</reference>
<dbReference type="NCBIfam" id="NF005907">
    <property type="entry name" value="PRK07883.1-5"/>
    <property type="match status" value="1"/>
</dbReference>
<dbReference type="SMART" id="SM00479">
    <property type="entry name" value="EXOIII"/>
    <property type="match status" value="1"/>
</dbReference>
<dbReference type="CDD" id="cd06127">
    <property type="entry name" value="DEDDh"/>
    <property type="match status" value="1"/>
</dbReference>
<dbReference type="InterPro" id="IPR036397">
    <property type="entry name" value="RNaseH_sf"/>
</dbReference>
<dbReference type="PANTHER" id="PTHR30562:SF1">
    <property type="entry name" value="UVRABC SYSTEM PROTEIN C"/>
    <property type="match status" value="1"/>
</dbReference>
<protein>
    <submittedName>
        <fullName evidence="2">DEDD exonuclease domain-containing protein</fullName>
    </submittedName>
</protein>
<evidence type="ECO:0000313" key="3">
    <source>
        <dbReference type="Proteomes" id="UP001059836"/>
    </source>
</evidence>
<dbReference type="PANTHER" id="PTHR30562">
    <property type="entry name" value="UVRC/OXIDOREDUCTASE"/>
    <property type="match status" value="1"/>
</dbReference>
<sequence>MSQGRTNVRTVHQQLSFADLDDPDSFFGADGQVRPDDEDLSLFEATLVVVDLETTGGSPVDDRITEIGAVKIRGGEVVGEFATLVDPGMPIPPHIVSLTGITEAMVHDAPCESEALLSFLEFARGAVLVAHNARFDIGFLRRGTERLQVPWTFPAPLCTVTLARRILSRDEAPSVRLSALAELFDVTVRPTHRALDDARATVEVLHRLLERVGNQGVRTIGQLTAYRSQTATRLAAKRHLADALPTRPGVYLFRGPADEVLYVGTAVNLRRRVLSYFAGTDPRRRIDEMVRLAVRVDHVECAHGLEAGVRELRLLAAHAPAYNRRSTQPRRGWWLVLSDDRFPRLTVRRAPTDDAVGPFSDRSVAAAVADLISAGAGLRTCTALRRGATHHWCRTDSSGRMIGGCRAASPAPLTPTDYAARVMRARAVMFGESDDIVTAAVAEVTRLAAAEMFESAARQRDRTAAMIHTLALCQRLRALCVVGELVVARPHECGGWELSVIRHGRLAGAGVARRGVPPMPVVQALVAAAETVAPDPGPLCGAPPEEAGLIYRWITDPGARIVSATDAIALPAFGAARSLHWARLARQARR</sequence>
<dbReference type="RefSeq" id="WP_213243805.1">
    <property type="nucleotide sequence ID" value="NZ_CP045806.1"/>
</dbReference>
<dbReference type="Proteomes" id="UP001059836">
    <property type="component" value="Chromosome"/>
</dbReference>
<proteinExistence type="predicted"/>
<dbReference type="Gene3D" id="3.30.420.10">
    <property type="entry name" value="Ribonuclease H-like superfamily/Ribonuclease H"/>
    <property type="match status" value="1"/>
</dbReference>
<feature type="domain" description="GIY-YIG" evidence="1">
    <location>
        <begin position="246"/>
        <end position="324"/>
    </location>
</feature>
<keyword evidence="2" id="KW-0378">Hydrolase</keyword>
<dbReference type="Gene3D" id="3.40.1440.10">
    <property type="entry name" value="GIY-YIG endonuclease"/>
    <property type="match status" value="1"/>
</dbReference>
<dbReference type="InterPro" id="IPR012337">
    <property type="entry name" value="RNaseH-like_sf"/>
</dbReference>
<dbReference type="InterPro" id="IPR013520">
    <property type="entry name" value="Ribonucl_H"/>
</dbReference>
<dbReference type="GO" id="GO:0004527">
    <property type="term" value="F:exonuclease activity"/>
    <property type="evidence" value="ECO:0007669"/>
    <property type="project" value="UniProtKB-KW"/>
</dbReference>
<dbReference type="CDD" id="cd10434">
    <property type="entry name" value="GIY-YIG_UvrC_Cho"/>
    <property type="match status" value="1"/>
</dbReference>
<keyword evidence="2" id="KW-0269">Exonuclease</keyword>
<accession>A0ABX6IJA1</accession>